<evidence type="ECO:0000313" key="1">
    <source>
        <dbReference type="EMBL" id="ODP37034.1"/>
    </source>
</evidence>
<name>A0A1E3LTJ7_9SPHN</name>
<keyword evidence="2" id="KW-1185">Reference proteome</keyword>
<dbReference type="EMBL" id="MDDS01000040">
    <property type="protein sequence ID" value="ODP37034.1"/>
    <property type="molecule type" value="Genomic_DNA"/>
</dbReference>
<sequence length="185" mass="19061">MDEEIERLVISVRADTQGFARDVAEMRGTIDGPLQAGADRAGDAIERAMLRAARTGKLGFEDLKRVALQVLGEIASEAMRGGLNTILGRGGGGGLGGALSGLLGLPGRATGGPVTGGRAYVVGERGPELFVPAASGRVEAPQMDGNRDVRVAITINAPRGENAAAMQQSSRQVARAVRAALMEAE</sequence>
<organism evidence="1 2">
    <name type="scientific">Sphingomonas turrisvirgatae</name>
    <dbReference type="NCBI Taxonomy" id="1888892"/>
    <lineage>
        <taxon>Bacteria</taxon>
        <taxon>Pseudomonadati</taxon>
        <taxon>Pseudomonadota</taxon>
        <taxon>Alphaproteobacteria</taxon>
        <taxon>Sphingomonadales</taxon>
        <taxon>Sphingomonadaceae</taxon>
        <taxon>Sphingomonas</taxon>
    </lineage>
</organism>
<dbReference type="OrthoDB" id="7996304at2"/>
<protein>
    <submittedName>
        <fullName evidence="1">Tail tape measure protein</fullName>
    </submittedName>
</protein>
<dbReference type="Proteomes" id="UP000094487">
    <property type="component" value="Unassembled WGS sequence"/>
</dbReference>
<reference evidence="1 2" key="1">
    <citation type="submission" date="2016-08" db="EMBL/GenBank/DDBJ databases">
        <title>Draft genome of the agarase producing Sphingomonas sp. MCT13.</title>
        <authorList>
            <person name="D'Andrea M.M."/>
            <person name="Rossolini G.M."/>
            <person name="Thaller M.C."/>
        </authorList>
    </citation>
    <scope>NUCLEOTIDE SEQUENCE [LARGE SCALE GENOMIC DNA]</scope>
    <source>
        <strain evidence="1 2">MCT13</strain>
    </source>
</reference>
<comment type="caution">
    <text evidence="1">The sequence shown here is derived from an EMBL/GenBank/DDBJ whole genome shotgun (WGS) entry which is preliminary data.</text>
</comment>
<gene>
    <name evidence="1" type="ORF">BFL28_19140</name>
</gene>
<proteinExistence type="predicted"/>
<accession>A0A1E3LTJ7</accession>
<evidence type="ECO:0000313" key="2">
    <source>
        <dbReference type="Proteomes" id="UP000094487"/>
    </source>
</evidence>
<dbReference type="STRING" id="1888892.BFL28_19140"/>
<dbReference type="AlphaFoldDB" id="A0A1E3LTJ7"/>
<dbReference type="RefSeq" id="WP_069321217.1">
    <property type="nucleotide sequence ID" value="NZ_MDDS01000040.1"/>
</dbReference>